<accession>A0A923HPF1</accession>
<dbReference type="Proteomes" id="UP000627446">
    <property type="component" value="Unassembled WGS sequence"/>
</dbReference>
<gene>
    <name evidence="1" type="ORF">H8K36_12145</name>
</gene>
<reference evidence="1" key="1">
    <citation type="submission" date="2020-08" db="EMBL/GenBank/DDBJ databases">
        <title>Novel species isolated from subtropical streams in China.</title>
        <authorList>
            <person name="Lu H."/>
        </authorList>
    </citation>
    <scope>NUCLEOTIDE SEQUENCE</scope>
    <source>
        <strain evidence="1">LX22W</strain>
    </source>
</reference>
<organism evidence="1 2">
    <name type="scientific">Undibacterium nitidum</name>
    <dbReference type="NCBI Taxonomy" id="2762298"/>
    <lineage>
        <taxon>Bacteria</taxon>
        <taxon>Pseudomonadati</taxon>
        <taxon>Pseudomonadota</taxon>
        <taxon>Betaproteobacteria</taxon>
        <taxon>Burkholderiales</taxon>
        <taxon>Oxalobacteraceae</taxon>
        <taxon>Undibacterium</taxon>
    </lineage>
</organism>
<dbReference type="RefSeq" id="WP_186916745.1">
    <property type="nucleotide sequence ID" value="NZ_JACOFZ010000004.1"/>
</dbReference>
<keyword evidence="2" id="KW-1185">Reference proteome</keyword>
<protein>
    <submittedName>
        <fullName evidence="1">Uncharacterized protein</fullName>
    </submittedName>
</protein>
<proteinExistence type="predicted"/>
<sequence>MENSLNFVFRPHGKFKVWIENQFLLTEVTGPWNRELVDYWAQHALPLAKSFSSSLPYVAITTVHESILCPPDALERIAQVVQYALKNLPCLGHAIVANDTVSGRDIVRFSYEKIQIEHIFENIEQAKTWGKEVLDKAKR</sequence>
<evidence type="ECO:0000313" key="1">
    <source>
        <dbReference type="EMBL" id="MBC3882133.1"/>
    </source>
</evidence>
<comment type="caution">
    <text evidence="1">The sequence shown here is derived from an EMBL/GenBank/DDBJ whole genome shotgun (WGS) entry which is preliminary data.</text>
</comment>
<evidence type="ECO:0000313" key="2">
    <source>
        <dbReference type="Proteomes" id="UP000627446"/>
    </source>
</evidence>
<dbReference type="EMBL" id="JACOFZ010000004">
    <property type="protein sequence ID" value="MBC3882133.1"/>
    <property type="molecule type" value="Genomic_DNA"/>
</dbReference>
<dbReference type="AlphaFoldDB" id="A0A923HPF1"/>
<name>A0A923HPF1_9BURK</name>